<protein>
    <submittedName>
        <fullName evidence="1">Uncharacterized protein</fullName>
    </submittedName>
</protein>
<evidence type="ECO:0000313" key="1">
    <source>
        <dbReference type="EMBL" id="GAA4448803.1"/>
    </source>
</evidence>
<accession>A0ABP8MFP2</accession>
<dbReference type="EMBL" id="BAABGA010000017">
    <property type="protein sequence ID" value="GAA4448803.1"/>
    <property type="molecule type" value="Genomic_DNA"/>
</dbReference>
<proteinExistence type="predicted"/>
<reference evidence="2" key="1">
    <citation type="journal article" date="2019" name="Int. J. Syst. Evol. Microbiol.">
        <title>The Global Catalogue of Microorganisms (GCM) 10K type strain sequencing project: providing services to taxonomists for standard genome sequencing and annotation.</title>
        <authorList>
            <consortium name="The Broad Institute Genomics Platform"/>
            <consortium name="The Broad Institute Genome Sequencing Center for Infectious Disease"/>
            <person name="Wu L."/>
            <person name="Ma J."/>
        </authorList>
    </citation>
    <scope>NUCLEOTIDE SEQUENCE [LARGE SCALE GENOMIC DNA]</scope>
    <source>
        <strain evidence="2">JCM 17759</strain>
    </source>
</reference>
<dbReference type="Proteomes" id="UP001500840">
    <property type="component" value="Unassembled WGS sequence"/>
</dbReference>
<organism evidence="1 2">
    <name type="scientific">Novipirellula rosea</name>
    <dbReference type="NCBI Taxonomy" id="1031540"/>
    <lineage>
        <taxon>Bacteria</taxon>
        <taxon>Pseudomonadati</taxon>
        <taxon>Planctomycetota</taxon>
        <taxon>Planctomycetia</taxon>
        <taxon>Pirellulales</taxon>
        <taxon>Pirellulaceae</taxon>
        <taxon>Novipirellula</taxon>
    </lineage>
</organism>
<dbReference type="RefSeq" id="WP_339941257.1">
    <property type="nucleotide sequence ID" value="NZ_BAABGA010000017.1"/>
</dbReference>
<keyword evidence="2" id="KW-1185">Reference proteome</keyword>
<comment type="caution">
    <text evidence="1">The sequence shown here is derived from an EMBL/GenBank/DDBJ whole genome shotgun (WGS) entry which is preliminary data.</text>
</comment>
<name>A0ABP8MFP2_9BACT</name>
<evidence type="ECO:0000313" key="2">
    <source>
        <dbReference type="Proteomes" id="UP001500840"/>
    </source>
</evidence>
<gene>
    <name evidence="1" type="ORF">GCM10023156_12460</name>
</gene>
<sequence length="96" mass="10593">MKNKNEMRGVEPGSMSSWGQFSTAKQVHNALLWLNLAHPWARSEWNTANEEANSSRGVEKDFTFSESLTLNLPVATTLQIGLLVHSVATRLAITPA</sequence>